<evidence type="ECO:0000313" key="1">
    <source>
        <dbReference type="EMBL" id="KAI3359974.1"/>
    </source>
</evidence>
<comment type="caution">
    <text evidence="1">The sequence shown here is derived from an EMBL/GenBank/DDBJ whole genome shotgun (WGS) entry which is preliminary data.</text>
</comment>
<reference evidence="1" key="1">
    <citation type="submission" date="2022-04" db="EMBL/GenBank/DDBJ databases">
        <title>Jade perch genome.</title>
        <authorList>
            <person name="Chao B."/>
        </authorList>
    </citation>
    <scope>NUCLEOTIDE SEQUENCE</scope>
    <source>
        <strain evidence="1">CB-2022</strain>
    </source>
</reference>
<name>A0ACB8VWP3_9TELE</name>
<sequence>MPMLEVVPLMCNSDVIASASNPCTGLQEILDEIKPPEGQTKERAFLGNMDQQLKDNAGLILPELVSTKQSFSKKPLKMTSHACFKCDPAVARHSLLRMFPDFIGFKMLITPYSFTCWSVGRLSKVQVIQRDGLPKPLLYLIGYGVPFVIVGVSAMIYSDGYGATECEYDKQCWLPTQHSFNWALTGPVIVVLGVGISYISTIQHHFNQLGLLNWVLFCASLWSLRPTLATMKSDVSQSKDTSLRVSLALCPGGFYVYKPLDYAAYTGYVTCPCDVYTNITEPWRNRDFTSTTFPGYPKNDANLVNNWWRFTGIGGDRVVTNCIGNYLGGTYYMIYIPFAYPTNESATPTTGNAYGYVTYCNGITFSVSVALCPGGFYVYKPEQHPYVYMGYVTYHYTCGNNSCGPLAQCTDYGGCICISGYEIPSGHQPTPVSYGCTDIDECQRTLGICGPYSECTNTNGSYFCTCFHGYSATNPGLPPGGSNKCTDIDECLEDICGEGICLNSAGSFMCNCYEGYQNVPDATPLCQDIDECEEDATVCGPNSNCTNSIGSYSCTCFPGFRLNKPDVIASVANPCTDIQDILDAIVPLEEVSGVRPQSRSVRVSSEGDGETGSVILGISDRLVSAMVPSNLNDTKKKVQTSTVDLSLRAIGPGAQDDQTFPLSAKGQTMEINLKALASNNNGSAAVAFMTLTGMESLLSHQYFKTENKTEMYSDVFTAILPEINNTSLSEPVNFTIQHKKKVPKSGIVTCVYWEDKRNKEEGQGVGETMRWSVEGCWVTYTDENYTVCSCSHLSTFALIMQIGEPPPDNSFLEWLNRMCVIVGLFFFGLAIFTFLLCSWNPKINNTARLHLCLNLAMSHLLLLWNDRYVNQKLACKVMAGLLHFLVVASFVWMLLEALQLHLLVRRLSKVQVIQRDGLPKPLLYLIGYGVPFVIVGVSALIYSDGYGATEAAVCWLSRMRGFNWALTGPVIVILGLNWMLFCATLWSLRPTLANMKSDVSQSKDTRLIVFKILAQFVILGCTWILGLYQTNLFFQVLFILLNSQQGTFLYIVHCLLNKEVREEYIKWLTCTCGKDRSAVSHCVTKRFQTNVHVLPYIAYCTSLINQNHS</sequence>
<proteinExistence type="predicted"/>
<organism evidence="1 2">
    <name type="scientific">Scortum barcoo</name>
    <name type="common">barcoo grunter</name>
    <dbReference type="NCBI Taxonomy" id="214431"/>
    <lineage>
        <taxon>Eukaryota</taxon>
        <taxon>Metazoa</taxon>
        <taxon>Chordata</taxon>
        <taxon>Craniata</taxon>
        <taxon>Vertebrata</taxon>
        <taxon>Euteleostomi</taxon>
        <taxon>Actinopterygii</taxon>
        <taxon>Neopterygii</taxon>
        <taxon>Teleostei</taxon>
        <taxon>Neoteleostei</taxon>
        <taxon>Acanthomorphata</taxon>
        <taxon>Eupercaria</taxon>
        <taxon>Centrarchiformes</taxon>
        <taxon>Terapontoidei</taxon>
        <taxon>Terapontidae</taxon>
        <taxon>Scortum</taxon>
    </lineage>
</organism>
<protein>
    <submittedName>
        <fullName evidence="1">Uncharacterized protein</fullName>
    </submittedName>
</protein>
<evidence type="ECO:0000313" key="2">
    <source>
        <dbReference type="Proteomes" id="UP000831701"/>
    </source>
</evidence>
<accession>A0ACB8VWP3</accession>
<dbReference type="EMBL" id="CM041547">
    <property type="protein sequence ID" value="KAI3359974.1"/>
    <property type="molecule type" value="Genomic_DNA"/>
</dbReference>
<keyword evidence="2" id="KW-1185">Reference proteome</keyword>
<dbReference type="Proteomes" id="UP000831701">
    <property type="component" value="Chromosome 17"/>
</dbReference>
<gene>
    <name evidence="1" type="ORF">L3Q82_014304</name>
</gene>